<evidence type="ECO:0000256" key="2">
    <source>
        <dbReference type="ARBA" id="ARBA00022516"/>
    </source>
</evidence>
<gene>
    <name evidence="11" type="ORF">GMRT_15542</name>
</gene>
<comment type="pathway">
    <text evidence="1">Lipid metabolism; fatty acid biosynthesis.</text>
</comment>
<comment type="caution">
    <text evidence="11">The sequence shown here is derived from an EMBL/GenBank/DDBJ whole genome shotgun (WGS) entry which is preliminary data.</text>
</comment>
<dbReference type="SMART" id="SM00822">
    <property type="entry name" value="PKS_KR"/>
    <property type="match status" value="1"/>
</dbReference>
<keyword evidence="6" id="KW-0443">Lipid metabolism</keyword>
<dbReference type="PIRSF" id="PIRSF000126">
    <property type="entry name" value="11-beta-HSD1"/>
    <property type="match status" value="1"/>
</dbReference>
<organism evidence="11 12">
    <name type="scientific">Giardia muris</name>
    <dbReference type="NCBI Taxonomy" id="5742"/>
    <lineage>
        <taxon>Eukaryota</taxon>
        <taxon>Metamonada</taxon>
        <taxon>Diplomonadida</taxon>
        <taxon>Hexamitidae</taxon>
        <taxon>Giardiinae</taxon>
        <taxon>Giardia</taxon>
    </lineage>
</organism>
<keyword evidence="5" id="KW-0560">Oxidoreductase</keyword>
<dbReference type="EMBL" id="VDLU01000002">
    <property type="protein sequence ID" value="TNJ28866.1"/>
    <property type="molecule type" value="Genomic_DNA"/>
</dbReference>
<evidence type="ECO:0000313" key="12">
    <source>
        <dbReference type="Proteomes" id="UP000315496"/>
    </source>
</evidence>
<dbReference type="SUPFAM" id="SSF51735">
    <property type="entry name" value="NAD(P)-binding Rossmann-fold domains"/>
    <property type="match status" value="1"/>
</dbReference>
<dbReference type="Pfam" id="PF00106">
    <property type="entry name" value="adh_short"/>
    <property type="match status" value="1"/>
</dbReference>
<dbReference type="InterPro" id="IPR002347">
    <property type="entry name" value="SDR_fam"/>
</dbReference>
<dbReference type="PRINTS" id="PR00081">
    <property type="entry name" value="GDHRDH"/>
</dbReference>
<keyword evidence="12" id="KW-1185">Reference proteome</keyword>
<feature type="signal peptide" evidence="9">
    <location>
        <begin position="1"/>
        <end position="28"/>
    </location>
</feature>
<feature type="transmembrane region" description="Helical" evidence="8">
    <location>
        <begin position="52"/>
        <end position="72"/>
    </location>
</feature>
<dbReference type="Proteomes" id="UP000315496">
    <property type="component" value="Chromosome 2"/>
</dbReference>
<keyword evidence="8" id="KW-0812">Transmembrane</keyword>
<evidence type="ECO:0000256" key="6">
    <source>
        <dbReference type="ARBA" id="ARBA00023098"/>
    </source>
</evidence>
<accession>A0A4Z1SSH8</accession>
<dbReference type="PANTHER" id="PTHR43086:SF2">
    <property type="entry name" value="HYDROXYSTEROID DEHYDROGENASE-LIKE PROTEIN 1"/>
    <property type="match status" value="1"/>
</dbReference>
<name>A0A4Z1SSH8_GIAMU</name>
<evidence type="ECO:0000259" key="10">
    <source>
        <dbReference type="SMART" id="SM00822"/>
    </source>
</evidence>
<evidence type="ECO:0000256" key="5">
    <source>
        <dbReference type="ARBA" id="ARBA00023002"/>
    </source>
</evidence>
<dbReference type="OrthoDB" id="5545019at2759"/>
<keyword evidence="3" id="KW-0276">Fatty acid metabolism</keyword>
<evidence type="ECO:0000256" key="7">
    <source>
        <dbReference type="ARBA" id="ARBA00023160"/>
    </source>
</evidence>
<evidence type="ECO:0000313" key="11">
    <source>
        <dbReference type="EMBL" id="TNJ28866.1"/>
    </source>
</evidence>
<dbReference type="InterPro" id="IPR036291">
    <property type="entry name" value="NAD(P)-bd_dom_sf"/>
</dbReference>
<keyword evidence="8" id="KW-1133">Transmembrane helix</keyword>
<proteinExistence type="predicted"/>
<dbReference type="GO" id="GO:0030497">
    <property type="term" value="P:fatty acid elongation"/>
    <property type="evidence" value="ECO:0007669"/>
    <property type="project" value="TreeGrafter"/>
</dbReference>
<feature type="chain" id="PRO_5021327553" evidence="9">
    <location>
        <begin position="29"/>
        <end position="317"/>
    </location>
</feature>
<dbReference type="GO" id="GO:0005783">
    <property type="term" value="C:endoplasmic reticulum"/>
    <property type="evidence" value="ECO:0007669"/>
    <property type="project" value="TreeGrafter"/>
</dbReference>
<evidence type="ECO:0000256" key="8">
    <source>
        <dbReference type="SAM" id="Phobius"/>
    </source>
</evidence>
<keyword evidence="2" id="KW-0444">Lipid biosynthesis</keyword>
<keyword evidence="4" id="KW-0521">NADP</keyword>
<evidence type="ECO:0000256" key="4">
    <source>
        <dbReference type="ARBA" id="ARBA00022857"/>
    </source>
</evidence>
<keyword evidence="7" id="KW-0275">Fatty acid biosynthesis</keyword>
<dbReference type="AlphaFoldDB" id="A0A4Z1SSH8"/>
<evidence type="ECO:0000256" key="3">
    <source>
        <dbReference type="ARBA" id="ARBA00022832"/>
    </source>
</evidence>
<evidence type="ECO:0000256" key="1">
    <source>
        <dbReference type="ARBA" id="ARBA00005194"/>
    </source>
</evidence>
<sequence length="317" mass="35045">MSSNNALLLCLIPIFILLLHVFVAPALSRVSLPAARRRLDHYKRGVSGVDSSFALITGATGAIGGAFARYLAKHGFNLMLVGRSEEKLQRVREGLLTEVPTVEVLTHVCDLTDSESVLECARRMREIPVSILINNAGTVNVLPDDLSDQSPEAVETILRTNVIGTTQLTHALLPQLKARKNCLIVFMGSITGIHSTPMISVYASTKAYTISFGKCLRDELRPSCIDVVVATPAWIASEMTLTNRTSTFIISGDRFVKAFFRASWAKPTVNPYYWHGVMERVMGLLPKRVLGCVQYKQMVTARGRIARKLKRSQEKTE</sequence>
<keyword evidence="8" id="KW-0472">Membrane</keyword>
<dbReference type="GO" id="GO:0016491">
    <property type="term" value="F:oxidoreductase activity"/>
    <property type="evidence" value="ECO:0007669"/>
    <property type="project" value="UniProtKB-KW"/>
</dbReference>
<dbReference type="Gene3D" id="3.40.50.720">
    <property type="entry name" value="NAD(P)-binding Rossmann-like Domain"/>
    <property type="match status" value="1"/>
</dbReference>
<reference evidence="11 12" key="1">
    <citation type="submission" date="2019-05" db="EMBL/GenBank/DDBJ databases">
        <title>The compact genome of Giardia muris reveals important steps in the evolution of intestinal protozoan parasites.</title>
        <authorList>
            <person name="Xu F."/>
            <person name="Jimenez-Gonzalez A."/>
            <person name="Einarsson E."/>
            <person name="Astvaldsson A."/>
            <person name="Peirasmaki D."/>
            <person name="Eckmann L."/>
            <person name="Andersson J.O."/>
            <person name="Svard S.G."/>
            <person name="Jerlstrom-Hultqvist J."/>
        </authorList>
    </citation>
    <scope>NUCLEOTIDE SEQUENCE [LARGE SCALE GENOMIC DNA]</scope>
    <source>
        <strain evidence="11 12">Roberts-Thomson</strain>
    </source>
</reference>
<protein>
    <submittedName>
        <fullName evidence="11">Oxidoreductase, short chain dehydrogenase/reductase family</fullName>
    </submittedName>
</protein>
<dbReference type="VEuPathDB" id="GiardiaDB:GMRT_15542"/>
<feature type="domain" description="Ketoreductase" evidence="10">
    <location>
        <begin position="52"/>
        <end position="237"/>
    </location>
</feature>
<keyword evidence="9" id="KW-0732">Signal</keyword>
<dbReference type="PROSITE" id="PS00061">
    <property type="entry name" value="ADH_SHORT"/>
    <property type="match status" value="1"/>
</dbReference>
<dbReference type="PANTHER" id="PTHR43086">
    <property type="entry name" value="VERY-LONG-CHAIN 3-OXOOACYL-COA REDUCTASE"/>
    <property type="match status" value="1"/>
</dbReference>
<dbReference type="InterPro" id="IPR057326">
    <property type="entry name" value="KR_dom"/>
</dbReference>
<dbReference type="InterPro" id="IPR020904">
    <property type="entry name" value="Sc_DH/Rdtase_CS"/>
</dbReference>
<evidence type="ECO:0000256" key="9">
    <source>
        <dbReference type="SAM" id="SignalP"/>
    </source>
</evidence>